<dbReference type="SUPFAM" id="SSF51445">
    <property type="entry name" value="(Trans)glycosidases"/>
    <property type="match status" value="1"/>
</dbReference>
<dbReference type="PANTHER" id="PTHR10353:SF137">
    <property type="entry name" value="MYROSINASE 3-RELATED"/>
    <property type="match status" value="1"/>
</dbReference>
<dbReference type="PANTHER" id="PTHR10353">
    <property type="entry name" value="GLYCOSYL HYDROLASE"/>
    <property type="match status" value="1"/>
</dbReference>
<sequence length="256" mass="27976">MGIQGHFLFFGFMLLTYSLSSSSEAHPARTYARVSVDTSTAPLTPTYGIATLNRSSFPEGFVFGAASAAYQVEGGWNEDGGKLSGGVNEEGIEYYNNLINETLFKGLKPFVTLYHFDVPQALEDECGGFLSPKIVINAYDSGDFAPGRCSSWISPNCTGGNSSTEPYTVAHHQLIAHAAAVKLYKDKYQKLQNGNIGITLATFWYVPFSNSTDDYRAARRSLDFYLGWDGVNVMAYFAWAIMDNLNGAPVTLSVLD</sequence>
<dbReference type="InterPro" id="IPR033132">
    <property type="entry name" value="GH_1_N_CS"/>
</dbReference>
<protein>
    <recommendedName>
        <fullName evidence="8">Beta-glucosidase</fullName>
    </recommendedName>
</protein>
<dbReference type="EMBL" id="CAUOFW020001514">
    <property type="protein sequence ID" value="CAK9145941.1"/>
    <property type="molecule type" value="Genomic_DNA"/>
</dbReference>
<dbReference type="AlphaFoldDB" id="A0ABC8RLV8"/>
<dbReference type="GO" id="GO:0008422">
    <property type="term" value="F:beta-glucosidase activity"/>
    <property type="evidence" value="ECO:0007669"/>
    <property type="project" value="UniProtKB-ARBA"/>
</dbReference>
<accession>A0ABC8RLV8</accession>
<name>A0ABC8RLV8_9AQUA</name>
<dbReference type="InterPro" id="IPR017853">
    <property type="entry name" value="GH"/>
</dbReference>
<keyword evidence="3" id="KW-0326">Glycosidase</keyword>
<evidence type="ECO:0000256" key="2">
    <source>
        <dbReference type="ARBA" id="ARBA00022801"/>
    </source>
</evidence>
<evidence type="ECO:0000313" key="6">
    <source>
        <dbReference type="EMBL" id="CAK9145941.1"/>
    </source>
</evidence>
<feature type="chain" id="PRO_5044880660" description="Beta-glucosidase" evidence="5">
    <location>
        <begin position="21"/>
        <end position="256"/>
    </location>
</feature>
<keyword evidence="2" id="KW-0378">Hydrolase</keyword>
<dbReference type="InterPro" id="IPR001360">
    <property type="entry name" value="Glyco_hydro_1"/>
</dbReference>
<organism evidence="6 7">
    <name type="scientific">Ilex paraguariensis</name>
    <name type="common">yerba mate</name>
    <dbReference type="NCBI Taxonomy" id="185542"/>
    <lineage>
        <taxon>Eukaryota</taxon>
        <taxon>Viridiplantae</taxon>
        <taxon>Streptophyta</taxon>
        <taxon>Embryophyta</taxon>
        <taxon>Tracheophyta</taxon>
        <taxon>Spermatophyta</taxon>
        <taxon>Magnoliopsida</taxon>
        <taxon>eudicotyledons</taxon>
        <taxon>Gunneridae</taxon>
        <taxon>Pentapetalae</taxon>
        <taxon>asterids</taxon>
        <taxon>campanulids</taxon>
        <taxon>Aquifoliales</taxon>
        <taxon>Aquifoliaceae</taxon>
        <taxon>Ilex</taxon>
    </lineage>
</organism>
<comment type="caution">
    <text evidence="6">The sequence shown here is derived from an EMBL/GenBank/DDBJ whole genome shotgun (WGS) entry which is preliminary data.</text>
</comment>
<proteinExistence type="inferred from homology"/>
<reference evidence="6 7" key="1">
    <citation type="submission" date="2024-02" db="EMBL/GenBank/DDBJ databases">
        <authorList>
            <person name="Vignale AGUSTIN F."/>
            <person name="Sosa J E."/>
            <person name="Modenutti C."/>
        </authorList>
    </citation>
    <scope>NUCLEOTIDE SEQUENCE [LARGE SCALE GENOMIC DNA]</scope>
</reference>
<keyword evidence="5" id="KW-0732">Signal</keyword>
<evidence type="ECO:0008006" key="8">
    <source>
        <dbReference type="Google" id="ProtNLM"/>
    </source>
</evidence>
<dbReference type="PROSITE" id="PS00653">
    <property type="entry name" value="GLYCOSYL_HYDROL_F1_2"/>
    <property type="match status" value="1"/>
</dbReference>
<dbReference type="Gene3D" id="3.20.20.80">
    <property type="entry name" value="Glycosidases"/>
    <property type="match status" value="3"/>
</dbReference>
<evidence type="ECO:0000313" key="7">
    <source>
        <dbReference type="Proteomes" id="UP001642360"/>
    </source>
</evidence>
<feature type="signal peptide" evidence="5">
    <location>
        <begin position="1"/>
        <end position="20"/>
    </location>
</feature>
<evidence type="ECO:0000256" key="3">
    <source>
        <dbReference type="ARBA" id="ARBA00023295"/>
    </source>
</evidence>
<evidence type="ECO:0000256" key="5">
    <source>
        <dbReference type="SAM" id="SignalP"/>
    </source>
</evidence>
<evidence type="ECO:0000256" key="4">
    <source>
        <dbReference type="RuleBase" id="RU003690"/>
    </source>
</evidence>
<evidence type="ECO:0000256" key="1">
    <source>
        <dbReference type="ARBA" id="ARBA00010838"/>
    </source>
</evidence>
<keyword evidence="7" id="KW-1185">Reference proteome</keyword>
<gene>
    <name evidence="6" type="ORF">ILEXP_LOCUS13757</name>
</gene>
<dbReference type="Pfam" id="PF00232">
    <property type="entry name" value="Glyco_hydro_1"/>
    <property type="match status" value="2"/>
</dbReference>
<dbReference type="Proteomes" id="UP001642360">
    <property type="component" value="Unassembled WGS sequence"/>
</dbReference>
<comment type="similarity">
    <text evidence="1 4">Belongs to the glycosyl hydrolase 1 family.</text>
</comment>